<dbReference type="EMBL" id="JBBNAE010000001">
    <property type="protein sequence ID" value="KAK9155284.1"/>
    <property type="molecule type" value="Genomic_DNA"/>
</dbReference>
<organism evidence="1 2">
    <name type="scientific">Stephania japonica</name>
    <dbReference type="NCBI Taxonomy" id="461633"/>
    <lineage>
        <taxon>Eukaryota</taxon>
        <taxon>Viridiplantae</taxon>
        <taxon>Streptophyta</taxon>
        <taxon>Embryophyta</taxon>
        <taxon>Tracheophyta</taxon>
        <taxon>Spermatophyta</taxon>
        <taxon>Magnoliopsida</taxon>
        <taxon>Ranunculales</taxon>
        <taxon>Menispermaceae</taxon>
        <taxon>Menispermoideae</taxon>
        <taxon>Cissampelideae</taxon>
        <taxon>Stephania</taxon>
    </lineage>
</organism>
<name>A0AAP0KP81_9MAGN</name>
<sequence>MYQSPLLPFPIKTILANSSFSNFYVNEIHNHRIYCSDVNRFSFITVMTSPASTIVALLIERQKVSSSEIYTANSVRPVNSEIRTPPFFSLITLKNFLSTEVLYSGEVPSRPF</sequence>
<reference evidence="1 2" key="1">
    <citation type="submission" date="2024-01" db="EMBL/GenBank/DDBJ databases">
        <title>Genome assemblies of Stephania.</title>
        <authorList>
            <person name="Yang L."/>
        </authorList>
    </citation>
    <scope>NUCLEOTIDE SEQUENCE [LARGE SCALE GENOMIC DNA]</scope>
    <source>
        <strain evidence="1">QJT</strain>
        <tissue evidence="1">Leaf</tissue>
    </source>
</reference>
<comment type="caution">
    <text evidence="1">The sequence shown here is derived from an EMBL/GenBank/DDBJ whole genome shotgun (WGS) entry which is preliminary data.</text>
</comment>
<accession>A0AAP0KP81</accession>
<proteinExistence type="predicted"/>
<evidence type="ECO:0000313" key="1">
    <source>
        <dbReference type="EMBL" id="KAK9155284.1"/>
    </source>
</evidence>
<dbReference type="AlphaFoldDB" id="A0AAP0KP81"/>
<evidence type="ECO:0000313" key="2">
    <source>
        <dbReference type="Proteomes" id="UP001417504"/>
    </source>
</evidence>
<protein>
    <submittedName>
        <fullName evidence="1">Uncharacterized protein</fullName>
    </submittedName>
</protein>
<keyword evidence="2" id="KW-1185">Reference proteome</keyword>
<dbReference type="Proteomes" id="UP001417504">
    <property type="component" value="Unassembled WGS sequence"/>
</dbReference>
<gene>
    <name evidence="1" type="ORF">Sjap_002764</name>
</gene>